<dbReference type="RefSeq" id="XP_068346691.1">
    <property type="nucleotide sequence ID" value="XM_068513055.1"/>
</dbReference>
<reference evidence="1" key="1">
    <citation type="submission" date="2016-10" db="EMBL/GenBank/DDBJ databases">
        <authorList>
            <person name="Benchimol M."/>
            <person name="Almeida L.G."/>
            <person name="Vasconcelos A.T."/>
            <person name="Perreira-Neves A."/>
            <person name="Rosa I.A."/>
            <person name="Tasca T."/>
            <person name="Bogo M.R."/>
            <person name="de Souza W."/>
        </authorList>
    </citation>
    <scope>NUCLEOTIDE SEQUENCE [LARGE SCALE GENOMIC DNA]</scope>
    <source>
        <strain evidence="1">K</strain>
    </source>
</reference>
<dbReference type="GeneID" id="94847759"/>
<dbReference type="PANTHER" id="PTHR24159:SF5">
    <property type="entry name" value="ANK_REP_REGION DOMAIN-CONTAINING PROTEIN"/>
    <property type="match status" value="1"/>
</dbReference>
<dbReference type="OrthoDB" id="10690247at2759"/>
<evidence type="ECO:0008006" key="3">
    <source>
        <dbReference type="Google" id="ProtNLM"/>
    </source>
</evidence>
<dbReference type="AlphaFoldDB" id="A0A1J4J2F7"/>
<organism evidence="1 2">
    <name type="scientific">Tritrichomonas foetus</name>
    <dbReference type="NCBI Taxonomy" id="1144522"/>
    <lineage>
        <taxon>Eukaryota</taxon>
        <taxon>Metamonada</taxon>
        <taxon>Parabasalia</taxon>
        <taxon>Tritrichomonadida</taxon>
        <taxon>Tritrichomonadidae</taxon>
        <taxon>Tritrichomonas</taxon>
    </lineage>
</organism>
<evidence type="ECO:0000313" key="2">
    <source>
        <dbReference type="Proteomes" id="UP000179807"/>
    </source>
</evidence>
<name>A0A1J4J2F7_9EUKA</name>
<dbReference type="Gene3D" id="1.25.40.20">
    <property type="entry name" value="Ankyrin repeat-containing domain"/>
    <property type="match status" value="1"/>
</dbReference>
<dbReference type="PANTHER" id="PTHR24159">
    <property type="match status" value="1"/>
</dbReference>
<dbReference type="VEuPathDB" id="TrichDB:TRFO_40195"/>
<gene>
    <name evidence="1" type="ORF">TRFO_40195</name>
</gene>
<comment type="caution">
    <text evidence="1">The sequence shown here is derived from an EMBL/GenBank/DDBJ whole genome shotgun (WGS) entry which is preliminary data.</text>
</comment>
<dbReference type="EMBL" id="MLAK01001392">
    <property type="protein sequence ID" value="OHS93554.1"/>
    <property type="molecule type" value="Genomic_DNA"/>
</dbReference>
<accession>A0A1J4J2F7</accession>
<sequence length="580" mass="68367">MFRAVELHSSEKCPNIYLLYCSSSTNAIVSNMEIYINEYKCYINASIASEISKLIRQKIKNGEADFNFNLNDVSSSCDNETFEHSISYFKTCDVNQAIPHLVMSVFCGHPVDITTENFRFLYLFSKFFDIQKLFEIVTEFSKIYELEFLAQIEEKIFALSQENTDETIEFLIQVLKASDIYTIVHIFKSAVSSRFKNVEVFTEFVIKFSELFSKKHNINEEKSILNLYINDKKDKSIQKNFFLNYYKSLVNNYDCNNSNNTNNQNEINEEEDKEEINQLPILNIIENDDIDAFQAISSQPNYSFKDEIYSSKNDRIGVTGNWLQIAILMGSKNIFKHILMNFLDASLGHNIDYFKYAIMSGDIEIIHLCENNKYLAPSIDKHVLIQYFYLSIQYHHWEITEWLLEKKANIDNPVHIFNSCLENGNFRMFLFFYLQKYFKYSKKSHNQYFNPFPIACRKGYYRLMRWFLKNYSIPIKKLANTYFYFKAIGSAIEKDYDAFFFFFNKHNLIDLKKSFSKKGNAIHLLIKNNNLDIIKTVCSSDNINDSDISSENHSSSFHRNCETDLPYFHTSCYYMNQYVI</sequence>
<evidence type="ECO:0000313" key="1">
    <source>
        <dbReference type="EMBL" id="OHS93554.1"/>
    </source>
</evidence>
<keyword evidence="2" id="KW-1185">Reference proteome</keyword>
<dbReference type="SUPFAM" id="SSF48403">
    <property type="entry name" value="Ankyrin repeat"/>
    <property type="match status" value="1"/>
</dbReference>
<protein>
    <recommendedName>
        <fullName evidence="3">DUF3447 domain-containing protein</fullName>
    </recommendedName>
</protein>
<dbReference type="Proteomes" id="UP000179807">
    <property type="component" value="Unassembled WGS sequence"/>
</dbReference>
<proteinExistence type="predicted"/>
<dbReference type="InterPro" id="IPR036770">
    <property type="entry name" value="Ankyrin_rpt-contain_sf"/>
</dbReference>